<dbReference type="STRING" id="69004.A0A182Q750"/>
<evidence type="ECO:0000256" key="3">
    <source>
        <dbReference type="SAM" id="Phobius"/>
    </source>
</evidence>
<keyword evidence="3" id="KW-0812">Transmembrane</keyword>
<dbReference type="EMBL" id="AXCN02000822">
    <property type="status" value="NOT_ANNOTATED_CDS"/>
    <property type="molecule type" value="Genomic_DNA"/>
</dbReference>
<organism evidence="4 5">
    <name type="scientific">Anopheles farauti</name>
    <dbReference type="NCBI Taxonomy" id="69004"/>
    <lineage>
        <taxon>Eukaryota</taxon>
        <taxon>Metazoa</taxon>
        <taxon>Ecdysozoa</taxon>
        <taxon>Arthropoda</taxon>
        <taxon>Hexapoda</taxon>
        <taxon>Insecta</taxon>
        <taxon>Pterygota</taxon>
        <taxon>Neoptera</taxon>
        <taxon>Endopterygota</taxon>
        <taxon>Diptera</taxon>
        <taxon>Nematocera</taxon>
        <taxon>Culicoidea</taxon>
        <taxon>Culicidae</taxon>
        <taxon>Anophelinae</taxon>
        <taxon>Anopheles</taxon>
    </lineage>
</organism>
<dbReference type="Proteomes" id="UP000075886">
    <property type="component" value="Unassembled WGS sequence"/>
</dbReference>
<keyword evidence="3" id="KW-1133">Transmembrane helix</keyword>
<reference evidence="4" key="2">
    <citation type="submission" date="2020-05" db="UniProtKB">
        <authorList>
            <consortium name="EnsemblMetazoa"/>
        </authorList>
    </citation>
    <scope>IDENTIFICATION</scope>
    <source>
        <strain evidence="4">FAR1</strain>
    </source>
</reference>
<accession>A0A182Q750</accession>
<dbReference type="SMART" id="SM00369">
    <property type="entry name" value="LRR_TYP"/>
    <property type="match status" value="4"/>
</dbReference>
<dbReference type="PANTHER" id="PTHR45712:SF22">
    <property type="entry name" value="INSULIN-LIKE GROWTH FACTOR-BINDING PROTEIN COMPLEX ACID LABILE SUBUNIT"/>
    <property type="match status" value="1"/>
</dbReference>
<evidence type="ECO:0000313" key="4">
    <source>
        <dbReference type="EnsemblMetazoa" id="AFAF004391-PA"/>
    </source>
</evidence>
<dbReference type="PANTHER" id="PTHR45712">
    <property type="entry name" value="AGAP008170-PA"/>
    <property type="match status" value="1"/>
</dbReference>
<keyword evidence="3" id="KW-0472">Membrane</keyword>
<keyword evidence="1" id="KW-0433">Leucine-rich repeat</keyword>
<evidence type="ECO:0000256" key="2">
    <source>
        <dbReference type="ARBA" id="ARBA00022737"/>
    </source>
</evidence>
<feature type="transmembrane region" description="Helical" evidence="3">
    <location>
        <begin position="452"/>
        <end position="478"/>
    </location>
</feature>
<proteinExistence type="predicted"/>
<dbReference type="EnsemblMetazoa" id="AFAF004391-RA">
    <property type="protein sequence ID" value="AFAF004391-PA"/>
    <property type="gene ID" value="AFAF004391"/>
</dbReference>
<dbReference type="AlphaFoldDB" id="A0A182Q750"/>
<dbReference type="Gene3D" id="3.80.10.10">
    <property type="entry name" value="Ribonuclease Inhibitor"/>
    <property type="match status" value="2"/>
</dbReference>
<dbReference type="InterPro" id="IPR003591">
    <property type="entry name" value="Leu-rich_rpt_typical-subtyp"/>
</dbReference>
<evidence type="ECO:0000256" key="1">
    <source>
        <dbReference type="ARBA" id="ARBA00022614"/>
    </source>
</evidence>
<dbReference type="VEuPathDB" id="VectorBase:AFAF004391"/>
<keyword evidence="2" id="KW-0677">Repeat</keyword>
<dbReference type="SUPFAM" id="SSF52058">
    <property type="entry name" value="L domain-like"/>
    <property type="match status" value="1"/>
</dbReference>
<protein>
    <recommendedName>
        <fullName evidence="6">Leucine rich immune protein (Coil-less)</fullName>
    </recommendedName>
</protein>
<name>A0A182Q750_9DIPT</name>
<evidence type="ECO:0000313" key="5">
    <source>
        <dbReference type="Proteomes" id="UP000075886"/>
    </source>
</evidence>
<keyword evidence="5" id="KW-1185">Reference proteome</keyword>
<reference evidence="5" key="1">
    <citation type="submission" date="2014-01" db="EMBL/GenBank/DDBJ databases">
        <title>The Genome Sequence of Anopheles farauti FAR1 (V2).</title>
        <authorList>
            <consortium name="The Broad Institute Genomics Platform"/>
            <person name="Neafsey D.E."/>
            <person name="Besansky N."/>
            <person name="Howell P."/>
            <person name="Walton C."/>
            <person name="Young S.K."/>
            <person name="Zeng Q."/>
            <person name="Gargeya S."/>
            <person name="Fitzgerald M."/>
            <person name="Haas B."/>
            <person name="Abouelleil A."/>
            <person name="Allen A.W."/>
            <person name="Alvarado L."/>
            <person name="Arachchi H.M."/>
            <person name="Berlin A.M."/>
            <person name="Chapman S.B."/>
            <person name="Gainer-Dewar J."/>
            <person name="Goldberg J."/>
            <person name="Griggs A."/>
            <person name="Gujja S."/>
            <person name="Hansen M."/>
            <person name="Howarth C."/>
            <person name="Imamovic A."/>
            <person name="Ireland A."/>
            <person name="Larimer J."/>
            <person name="McCowan C."/>
            <person name="Murphy C."/>
            <person name="Pearson M."/>
            <person name="Poon T.W."/>
            <person name="Priest M."/>
            <person name="Roberts A."/>
            <person name="Saif S."/>
            <person name="Shea T."/>
            <person name="Sisk P."/>
            <person name="Sykes S."/>
            <person name="Wortman J."/>
            <person name="Nusbaum C."/>
            <person name="Birren B."/>
        </authorList>
    </citation>
    <scope>NUCLEOTIDE SEQUENCE [LARGE SCALE GENOMIC DNA]</scope>
    <source>
        <strain evidence="5">FAR1</strain>
    </source>
</reference>
<sequence>MSNLKETPLDLTPEYSVGVPLSNPSNNGNASCNILQLFVAPLLLLLAPRTTVAFRFKCEYIKCTITNWTPSVEGTFLLDHIPADVFILNLLHLKTGSLHLGMLAKAVPILRTIDVRKSRMKSVTLPATTKLMFLWVRRTQLSEITLEKGNAQLELLGIAESRLKSVPATVPHLTAIKTLYITQSLIRSVDLNILGSLQRLELVDLSDNRIESIQLTNTTSDAFPRLQYLDFVGNRLVTVSLYYFNAMPALATLDFSNNRIVRVHGPLLSPTIRSLDLTHNHLSMVSCCGWQLDALTKLTVNDNRLQELPICMEEAMPNIVLLAVKSNALSNTDSWARLMAFRWLKVLDVSYNRLTSAVFRDEWVALEDLTVSHNRIRNLSVPFVRQDLYIDAACNLIEKFNPNGISRNVSILIMYGNPIDCSWNRRELEGRGKPVQCVKSETTAAHQVPGPVYLLVVALIATQIVILEASIILAVFVCKLLEAGRTPLDQLGTQCHEERVQAQSEIDQVAQRVEIEDLREAQHDRLEVVDSFANQSVGRFAQLKLLCRSSIRHTDVLAL</sequence>
<dbReference type="InterPro" id="IPR001611">
    <property type="entry name" value="Leu-rich_rpt"/>
</dbReference>
<dbReference type="InterPro" id="IPR050333">
    <property type="entry name" value="SLRP"/>
</dbReference>
<dbReference type="Pfam" id="PF13855">
    <property type="entry name" value="LRR_8"/>
    <property type="match status" value="1"/>
</dbReference>
<dbReference type="InterPro" id="IPR032675">
    <property type="entry name" value="LRR_dom_sf"/>
</dbReference>
<evidence type="ECO:0008006" key="6">
    <source>
        <dbReference type="Google" id="ProtNLM"/>
    </source>
</evidence>
<dbReference type="GO" id="GO:0005615">
    <property type="term" value="C:extracellular space"/>
    <property type="evidence" value="ECO:0007669"/>
    <property type="project" value="TreeGrafter"/>
</dbReference>